<name>A0A8J2HGI5_COTCN</name>
<evidence type="ECO:0000313" key="1">
    <source>
        <dbReference type="EMBL" id="CAG5094950.1"/>
    </source>
</evidence>
<dbReference type="OrthoDB" id="7646940at2759"/>
<protein>
    <submittedName>
        <fullName evidence="1">Uncharacterized protein</fullName>
    </submittedName>
</protein>
<organism evidence="1 2">
    <name type="scientific">Cotesia congregata</name>
    <name type="common">Parasitoid wasp</name>
    <name type="synonym">Apanteles congregatus</name>
    <dbReference type="NCBI Taxonomy" id="51543"/>
    <lineage>
        <taxon>Eukaryota</taxon>
        <taxon>Metazoa</taxon>
        <taxon>Ecdysozoa</taxon>
        <taxon>Arthropoda</taxon>
        <taxon>Hexapoda</taxon>
        <taxon>Insecta</taxon>
        <taxon>Pterygota</taxon>
        <taxon>Neoptera</taxon>
        <taxon>Endopterygota</taxon>
        <taxon>Hymenoptera</taxon>
        <taxon>Apocrita</taxon>
        <taxon>Ichneumonoidea</taxon>
        <taxon>Braconidae</taxon>
        <taxon>Microgastrinae</taxon>
        <taxon>Cotesia</taxon>
    </lineage>
</organism>
<comment type="caution">
    <text evidence="1">The sequence shown here is derived from an EMBL/GenBank/DDBJ whole genome shotgun (WGS) entry which is preliminary data.</text>
</comment>
<dbReference type="EMBL" id="CAJNRD030001121">
    <property type="protein sequence ID" value="CAG5094950.1"/>
    <property type="molecule type" value="Genomic_DNA"/>
</dbReference>
<accession>A0A8J2HGI5</accession>
<gene>
    <name evidence="1" type="ORF">HICCMSTLAB_LOCUS7465</name>
</gene>
<reference evidence="1" key="1">
    <citation type="submission" date="2021-04" db="EMBL/GenBank/DDBJ databases">
        <authorList>
            <person name="Chebbi M.A.C M."/>
        </authorList>
    </citation>
    <scope>NUCLEOTIDE SEQUENCE</scope>
</reference>
<keyword evidence="2" id="KW-1185">Reference proteome</keyword>
<sequence length="164" mass="19588">MTKKQNIEKILTTYFYWNKKMAEKVNPKDKTCDCKGWCIAKKDNPEKGIFQSITNIVYVFRTIKRIDLKISRLKLRIERKYGNVEDQKKKLKVYMSSRESYLQYVHGIIYKLDSCRFVREHLQGTELGDKYLKIKQENSTLYDKDYFVKNELPNDLGERPIGIN</sequence>
<evidence type="ECO:0000313" key="2">
    <source>
        <dbReference type="Proteomes" id="UP000786811"/>
    </source>
</evidence>
<proteinExistence type="predicted"/>
<dbReference type="Proteomes" id="UP000786811">
    <property type="component" value="Unassembled WGS sequence"/>
</dbReference>
<dbReference type="AlphaFoldDB" id="A0A8J2HGI5"/>